<evidence type="ECO:0000313" key="2">
    <source>
        <dbReference type="EMBL" id="GAA4776410.1"/>
    </source>
</evidence>
<dbReference type="EMBL" id="BAABIP010000022">
    <property type="protein sequence ID" value="GAA4776410.1"/>
    <property type="molecule type" value="Genomic_DNA"/>
</dbReference>
<keyword evidence="3" id="KW-1185">Reference proteome</keyword>
<accession>A0ABP9AAJ9</accession>
<protein>
    <recommendedName>
        <fullName evidence="4">Glycosyltransferase</fullName>
    </recommendedName>
</protein>
<organism evidence="2 3">
    <name type="scientific">Flavobacterium hankyongi</name>
    <dbReference type="NCBI Taxonomy" id="1176532"/>
    <lineage>
        <taxon>Bacteria</taxon>
        <taxon>Pseudomonadati</taxon>
        <taxon>Bacteroidota</taxon>
        <taxon>Flavobacteriia</taxon>
        <taxon>Flavobacteriales</taxon>
        <taxon>Flavobacteriaceae</taxon>
        <taxon>Flavobacterium</taxon>
    </lineage>
</organism>
<evidence type="ECO:0008006" key="4">
    <source>
        <dbReference type="Google" id="ProtNLM"/>
    </source>
</evidence>
<evidence type="ECO:0000313" key="3">
    <source>
        <dbReference type="Proteomes" id="UP001500141"/>
    </source>
</evidence>
<evidence type="ECO:0000256" key="1">
    <source>
        <dbReference type="ARBA" id="ARBA00022679"/>
    </source>
</evidence>
<dbReference type="PANTHER" id="PTHR46401">
    <property type="entry name" value="GLYCOSYLTRANSFERASE WBBK-RELATED"/>
    <property type="match status" value="1"/>
</dbReference>
<gene>
    <name evidence="2" type="ORF">GCM10023230_29340</name>
</gene>
<dbReference type="Pfam" id="PF13692">
    <property type="entry name" value="Glyco_trans_1_4"/>
    <property type="match status" value="1"/>
</dbReference>
<dbReference type="SUPFAM" id="SSF53756">
    <property type="entry name" value="UDP-Glycosyltransferase/glycogen phosphorylase"/>
    <property type="match status" value="1"/>
</dbReference>
<reference evidence="3" key="1">
    <citation type="journal article" date="2019" name="Int. J. Syst. Evol. Microbiol.">
        <title>The Global Catalogue of Microorganisms (GCM) 10K type strain sequencing project: providing services to taxonomists for standard genome sequencing and annotation.</title>
        <authorList>
            <consortium name="The Broad Institute Genomics Platform"/>
            <consortium name="The Broad Institute Genome Sequencing Center for Infectious Disease"/>
            <person name="Wu L."/>
            <person name="Ma J."/>
        </authorList>
    </citation>
    <scope>NUCLEOTIDE SEQUENCE [LARGE SCALE GENOMIC DNA]</scope>
    <source>
        <strain evidence="3">JCM 18198</strain>
    </source>
</reference>
<comment type="caution">
    <text evidence="2">The sequence shown here is derived from an EMBL/GenBank/DDBJ whole genome shotgun (WGS) entry which is preliminary data.</text>
</comment>
<dbReference type="PANTHER" id="PTHR46401:SF2">
    <property type="entry name" value="GLYCOSYLTRANSFERASE WBBK-RELATED"/>
    <property type="match status" value="1"/>
</dbReference>
<name>A0ABP9AAJ9_9FLAO</name>
<dbReference type="Proteomes" id="UP001500141">
    <property type="component" value="Unassembled WGS sequence"/>
</dbReference>
<proteinExistence type="predicted"/>
<sequence length="395" mass="45770">MGVVKKIKKYFHKKEKLKQLKTENIPNLNFFDSDKRTIVFVSGALPTHDKDSGSNRLLEIILAFKNQNYNCILSVENVFENDKYVQFYKNLGIIVYVESNKFKNLTTFLGSIKTIDYIWFYGPNTLKTHLENLSKRFPNAKSIFDMVDIHFLRYKRAIELNPSKISLKKRYNKYFKIETQLAKKADIVVAISEKEKGFMHKYLPESNIIIISNVHYPKVDKHSVPTFEERKDILFIGSAHTPNIDAVHYLYNKIMPLVWKKLPEINVNIIGNVKECIDSINHPNFHFLGFVENVESYFFNSRLMVAPLTYGAGVKGKIGQAFEFYLPVVTTSIGAEGMFLIDKINADITDDTNEFAERIINTYSNKSHWNLLSNNSEKSLYPFSKEKLNETIIDL</sequence>
<dbReference type="RefSeq" id="WP_264543112.1">
    <property type="nucleotide sequence ID" value="NZ_BAABIP010000022.1"/>
</dbReference>
<dbReference type="Gene3D" id="3.40.50.2000">
    <property type="entry name" value="Glycogen Phosphorylase B"/>
    <property type="match status" value="2"/>
</dbReference>
<keyword evidence="1" id="KW-0808">Transferase</keyword>